<evidence type="ECO:0000313" key="3">
    <source>
        <dbReference type="EMBL" id="ETR68884.1"/>
    </source>
</evidence>
<dbReference type="Proteomes" id="UP000189670">
    <property type="component" value="Unassembled WGS sequence"/>
</dbReference>
<protein>
    <submittedName>
        <fullName evidence="3">Uncharacterized protein</fullName>
    </submittedName>
</protein>
<evidence type="ECO:0000259" key="2">
    <source>
        <dbReference type="Pfam" id="PF02894"/>
    </source>
</evidence>
<dbReference type="PANTHER" id="PTHR43377">
    <property type="entry name" value="BILIVERDIN REDUCTASE A"/>
    <property type="match status" value="1"/>
</dbReference>
<dbReference type="InterPro" id="IPR051450">
    <property type="entry name" value="Gfo/Idh/MocA_Oxidoreductases"/>
</dbReference>
<dbReference type="GO" id="GO:0000166">
    <property type="term" value="F:nucleotide binding"/>
    <property type="evidence" value="ECO:0007669"/>
    <property type="project" value="InterPro"/>
</dbReference>
<dbReference type="InterPro" id="IPR004104">
    <property type="entry name" value="Gfo/Idh/MocA-like_OxRdtase_C"/>
</dbReference>
<reference evidence="4" key="1">
    <citation type="submission" date="2012-11" db="EMBL/GenBank/DDBJ databases">
        <authorList>
            <person name="Lucero-Rivera Y.E."/>
            <person name="Tovar-Ramirez D."/>
        </authorList>
    </citation>
    <scope>NUCLEOTIDE SEQUENCE [LARGE SCALE GENOMIC DNA]</scope>
    <source>
        <strain evidence="4">Araruama</strain>
    </source>
</reference>
<gene>
    <name evidence="3" type="ORF">OMM_10081</name>
</gene>
<dbReference type="InterPro" id="IPR000683">
    <property type="entry name" value="Gfo/Idh/MocA-like_OxRdtase_N"/>
</dbReference>
<dbReference type="Gene3D" id="3.40.50.720">
    <property type="entry name" value="NAD(P)-binding Rossmann-like Domain"/>
    <property type="match status" value="1"/>
</dbReference>
<dbReference type="Pfam" id="PF01408">
    <property type="entry name" value="GFO_IDH_MocA"/>
    <property type="match status" value="1"/>
</dbReference>
<name>A0A1V1P263_9BACT</name>
<dbReference type="SUPFAM" id="SSF51735">
    <property type="entry name" value="NAD(P)-binding Rossmann-fold domains"/>
    <property type="match status" value="1"/>
</dbReference>
<comment type="caution">
    <text evidence="3">The sequence shown here is derived from an EMBL/GenBank/DDBJ whole genome shotgun (WGS) entry which is preliminary data.</text>
</comment>
<dbReference type="Gene3D" id="3.30.360.10">
    <property type="entry name" value="Dihydrodipicolinate Reductase, domain 2"/>
    <property type="match status" value="1"/>
</dbReference>
<feature type="domain" description="Gfo/Idh/MocA-like oxidoreductase C-terminal" evidence="2">
    <location>
        <begin position="75"/>
        <end position="287"/>
    </location>
</feature>
<evidence type="ECO:0000259" key="1">
    <source>
        <dbReference type="Pfam" id="PF01408"/>
    </source>
</evidence>
<accession>A0A1V1P263</accession>
<dbReference type="SUPFAM" id="SSF55347">
    <property type="entry name" value="Glyceraldehyde-3-phosphate dehydrogenase-like, C-terminal domain"/>
    <property type="match status" value="1"/>
</dbReference>
<proteinExistence type="predicted"/>
<sequence length="298" mass="34030">MNESDIDAVGVFVPLESHFEIAMAVLQADKHLLLEKPLCMSMEEANILIDQAEKTSKKAMLGLNRRWHRLIRRAKDTISQNKLGPIHLVNIVSSRCQNLNTIPEWRLKRQKGGGNLIENGTHFYDLWRFLLEDEIEEVNVVSSPSLHGDDEPSIINARTKTGILLNCVMSDFLPNKEEMVFLGEKYVLSLSQHCFDGFKLMKAGNCSGDISIRFQRIARFFKELPNGIRNYRYGGEYSISFRNMWQHFIDCVQHDRPVECRLKEGKKALQIALAVVESASTQSYVKVDEVGCTRLGKE</sequence>
<dbReference type="AlphaFoldDB" id="A0A1V1P263"/>
<organism evidence="3 4">
    <name type="scientific">Candidatus Magnetoglobus multicellularis str. Araruama</name>
    <dbReference type="NCBI Taxonomy" id="890399"/>
    <lineage>
        <taxon>Bacteria</taxon>
        <taxon>Pseudomonadati</taxon>
        <taxon>Thermodesulfobacteriota</taxon>
        <taxon>Desulfobacteria</taxon>
        <taxon>Desulfobacterales</taxon>
        <taxon>Desulfobacteraceae</taxon>
        <taxon>Candidatus Magnetoglobus</taxon>
    </lineage>
</organism>
<feature type="domain" description="Gfo/Idh/MocA-like oxidoreductase N-terminal" evidence="1">
    <location>
        <begin position="2"/>
        <end position="62"/>
    </location>
</feature>
<dbReference type="InterPro" id="IPR036291">
    <property type="entry name" value="NAD(P)-bd_dom_sf"/>
</dbReference>
<dbReference type="Pfam" id="PF02894">
    <property type="entry name" value="GFO_IDH_MocA_C"/>
    <property type="match status" value="1"/>
</dbReference>
<dbReference type="PANTHER" id="PTHR43377:SF1">
    <property type="entry name" value="BILIVERDIN REDUCTASE A"/>
    <property type="match status" value="1"/>
</dbReference>
<evidence type="ECO:0000313" key="4">
    <source>
        <dbReference type="Proteomes" id="UP000189670"/>
    </source>
</evidence>
<dbReference type="EMBL" id="ATBP01000804">
    <property type="protein sequence ID" value="ETR68884.1"/>
    <property type="molecule type" value="Genomic_DNA"/>
</dbReference>